<dbReference type="PANTHER" id="PTHR46458:SF1">
    <property type="entry name" value="GEO09476P1"/>
    <property type="match status" value="1"/>
</dbReference>
<evidence type="ECO:0000256" key="4">
    <source>
        <dbReference type="ARBA" id="ARBA00022723"/>
    </source>
</evidence>
<dbReference type="GO" id="GO:0020037">
    <property type="term" value="F:heme binding"/>
    <property type="evidence" value="ECO:0007669"/>
    <property type="project" value="InterPro"/>
</dbReference>
<dbReference type="GO" id="GO:0019825">
    <property type="term" value="F:oxygen binding"/>
    <property type="evidence" value="ECO:0007669"/>
    <property type="project" value="InterPro"/>
</dbReference>
<keyword evidence="3 6" id="KW-0561">Oxygen transport</keyword>
<evidence type="ECO:0000256" key="2">
    <source>
        <dbReference type="ARBA" id="ARBA00022617"/>
    </source>
</evidence>
<sequence length="182" mass="20777">MGCACSASSFPGSLHRFGALRNTKAEDLTPRQKYILRETWNSVVEAYRQDLGISVFKRFLTMNPELKIYFKEFRSVPISEITDRHGHPNRLMTAIDEAVKEMGNSDTFYAYLYELGIRHGGFKLVISRTHFDDLRKCFVSCIMALLDGTIPFDNIEVEKAWTALFCTISTVMLKGISQHHSV</sequence>
<dbReference type="Gene3D" id="1.10.490.10">
    <property type="entry name" value="Globins"/>
    <property type="match status" value="1"/>
</dbReference>
<proteinExistence type="inferred from homology"/>
<evidence type="ECO:0000313" key="9">
    <source>
        <dbReference type="Proteomes" id="UP000887567"/>
    </source>
</evidence>
<dbReference type="PRINTS" id="PR01907">
    <property type="entry name" value="WORMGLOBIN"/>
</dbReference>
<evidence type="ECO:0000256" key="3">
    <source>
        <dbReference type="ARBA" id="ARBA00022621"/>
    </source>
</evidence>
<dbReference type="CDD" id="cd01040">
    <property type="entry name" value="Mb-like"/>
    <property type="match status" value="1"/>
</dbReference>
<dbReference type="GO" id="GO:0005344">
    <property type="term" value="F:oxygen carrier activity"/>
    <property type="evidence" value="ECO:0007669"/>
    <property type="project" value="UniProtKB-KW"/>
</dbReference>
<evidence type="ECO:0000313" key="8">
    <source>
        <dbReference type="EnsemblMetazoa" id="XP_020910160.2"/>
    </source>
</evidence>
<evidence type="ECO:0000256" key="1">
    <source>
        <dbReference type="ARBA" id="ARBA00022448"/>
    </source>
</evidence>
<protein>
    <recommendedName>
        <fullName evidence="7">Globin domain-containing protein</fullName>
    </recommendedName>
</protein>
<dbReference type="AlphaFoldDB" id="A0A913XW69"/>
<dbReference type="OrthoDB" id="8751793at2759"/>
<evidence type="ECO:0000256" key="5">
    <source>
        <dbReference type="ARBA" id="ARBA00023004"/>
    </source>
</evidence>
<dbReference type="GeneID" id="110248016"/>
<evidence type="ECO:0000259" key="7">
    <source>
        <dbReference type="PROSITE" id="PS01033"/>
    </source>
</evidence>
<evidence type="ECO:0000256" key="6">
    <source>
        <dbReference type="RuleBase" id="RU000356"/>
    </source>
</evidence>
<comment type="similarity">
    <text evidence="6">Belongs to the globin family.</text>
</comment>
<accession>A0A913XW69</accession>
<dbReference type="GO" id="GO:0046872">
    <property type="term" value="F:metal ion binding"/>
    <property type="evidence" value="ECO:0007669"/>
    <property type="project" value="UniProtKB-KW"/>
</dbReference>
<dbReference type="InterPro" id="IPR000971">
    <property type="entry name" value="Globin"/>
</dbReference>
<dbReference type="InterPro" id="IPR012292">
    <property type="entry name" value="Globin/Proto"/>
</dbReference>
<dbReference type="EnsemblMetazoa" id="XM_021054501.2">
    <property type="protein sequence ID" value="XP_020910160.2"/>
    <property type="gene ID" value="LOC110248016"/>
</dbReference>
<keyword evidence="9" id="KW-1185">Reference proteome</keyword>
<keyword evidence="2 6" id="KW-0349">Heme</keyword>
<reference evidence="8" key="1">
    <citation type="submission" date="2022-11" db="UniProtKB">
        <authorList>
            <consortium name="EnsemblMetazoa"/>
        </authorList>
    </citation>
    <scope>IDENTIFICATION</scope>
</reference>
<dbReference type="Pfam" id="PF00042">
    <property type="entry name" value="Globin"/>
    <property type="match status" value="1"/>
</dbReference>
<dbReference type="InterPro" id="IPR044399">
    <property type="entry name" value="Mb-like_M"/>
</dbReference>
<dbReference type="KEGG" id="epa:110248016"/>
<keyword evidence="4" id="KW-0479">Metal-binding</keyword>
<dbReference type="InterPro" id="IPR050532">
    <property type="entry name" value="Globin-like_OT"/>
</dbReference>
<organism evidence="8 9">
    <name type="scientific">Exaiptasia diaphana</name>
    <name type="common">Tropical sea anemone</name>
    <name type="synonym">Aiptasia pulchella</name>
    <dbReference type="NCBI Taxonomy" id="2652724"/>
    <lineage>
        <taxon>Eukaryota</taxon>
        <taxon>Metazoa</taxon>
        <taxon>Cnidaria</taxon>
        <taxon>Anthozoa</taxon>
        <taxon>Hexacorallia</taxon>
        <taxon>Actiniaria</taxon>
        <taxon>Aiptasiidae</taxon>
        <taxon>Exaiptasia</taxon>
    </lineage>
</organism>
<feature type="domain" description="Globin" evidence="7">
    <location>
        <begin position="27"/>
        <end position="177"/>
    </location>
</feature>
<keyword evidence="1 6" id="KW-0813">Transport</keyword>
<dbReference type="PANTHER" id="PTHR46458">
    <property type="entry name" value="BLR2807 PROTEIN"/>
    <property type="match status" value="1"/>
</dbReference>
<dbReference type="SUPFAM" id="SSF46458">
    <property type="entry name" value="Globin-like"/>
    <property type="match status" value="1"/>
</dbReference>
<keyword evidence="5" id="KW-0408">Iron</keyword>
<dbReference type="PROSITE" id="PS01033">
    <property type="entry name" value="GLOBIN"/>
    <property type="match status" value="1"/>
</dbReference>
<dbReference type="RefSeq" id="XP_020910160.2">
    <property type="nucleotide sequence ID" value="XM_021054501.2"/>
</dbReference>
<name>A0A913XW69_EXADI</name>
<dbReference type="Proteomes" id="UP000887567">
    <property type="component" value="Unplaced"/>
</dbReference>
<dbReference type="InterPro" id="IPR009050">
    <property type="entry name" value="Globin-like_sf"/>
</dbReference>